<comment type="caution">
    <text evidence="1">The sequence shown here is derived from an EMBL/GenBank/DDBJ whole genome shotgun (WGS) entry which is preliminary data.</text>
</comment>
<accession>A0ACB7XBP8</accession>
<organism evidence="1 2">
    <name type="scientific">Vaccinium darrowii</name>
    <dbReference type="NCBI Taxonomy" id="229202"/>
    <lineage>
        <taxon>Eukaryota</taxon>
        <taxon>Viridiplantae</taxon>
        <taxon>Streptophyta</taxon>
        <taxon>Embryophyta</taxon>
        <taxon>Tracheophyta</taxon>
        <taxon>Spermatophyta</taxon>
        <taxon>Magnoliopsida</taxon>
        <taxon>eudicotyledons</taxon>
        <taxon>Gunneridae</taxon>
        <taxon>Pentapetalae</taxon>
        <taxon>asterids</taxon>
        <taxon>Ericales</taxon>
        <taxon>Ericaceae</taxon>
        <taxon>Vaccinioideae</taxon>
        <taxon>Vaccinieae</taxon>
        <taxon>Vaccinium</taxon>
    </lineage>
</organism>
<keyword evidence="2" id="KW-1185">Reference proteome</keyword>
<dbReference type="EMBL" id="CM037156">
    <property type="protein sequence ID" value="KAH7837824.1"/>
    <property type="molecule type" value="Genomic_DNA"/>
</dbReference>
<proteinExistence type="predicted"/>
<sequence length="77" mass="8427">MPGENIYGINDNKVLGLHLSTTLWTYGGSPTIRLTRNKSSKRDPTGRRRQFGLAGSIIGWTTITSIGALFPPARLNL</sequence>
<evidence type="ECO:0000313" key="2">
    <source>
        <dbReference type="Proteomes" id="UP000828048"/>
    </source>
</evidence>
<dbReference type="Proteomes" id="UP000828048">
    <property type="component" value="Chromosome 6"/>
</dbReference>
<name>A0ACB7XBP8_9ERIC</name>
<protein>
    <submittedName>
        <fullName evidence="1">Uncharacterized protein</fullName>
    </submittedName>
</protein>
<reference evidence="1 2" key="1">
    <citation type="journal article" date="2021" name="Hortic Res">
        <title>High-quality reference genome and annotation aids understanding of berry development for evergreen blueberry (Vaccinium darrowii).</title>
        <authorList>
            <person name="Yu J."/>
            <person name="Hulse-Kemp A.M."/>
            <person name="Babiker E."/>
            <person name="Staton M."/>
        </authorList>
    </citation>
    <scope>NUCLEOTIDE SEQUENCE [LARGE SCALE GENOMIC DNA]</scope>
    <source>
        <strain evidence="2">cv. NJ 8807/NJ 8810</strain>
        <tissue evidence="1">Young leaf</tissue>
    </source>
</reference>
<gene>
    <name evidence="1" type="ORF">Vadar_018468</name>
</gene>
<evidence type="ECO:0000313" key="1">
    <source>
        <dbReference type="EMBL" id="KAH7837824.1"/>
    </source>
</evidence>